<dbReference type="OrthoDB" id="5388322at2759"/>
<evidence type="ECO:0000256" key="1">
    <source>
        <dbReference type="SAM" id="MobiDB-lite"/>
    </source>
</evidence>
<dbReference type="Proteomes" id="UP000799421">
    <property type="component" value="Unassembled WGS sequence"/>
</dbReference>
<keyword evidence="4" id="KW-1185">Reference proteome</keyword>
<sequence length="149" mass="16703">MKAKDVAYDHSLPPFLQRLHAGGKYEPAVPRAKRHTDPLEDDGPTVVDESGEVVNKQEYERLFQGNSCKQEAVNESRKPVKVVTEDEPDGEPHKEVPSSSKRKPVRVAARGETYTAESSPVKRKATNVQEEQPKKKAKPKQVKLAFDDE</sequence>
<feature type="domain" description="DUF4604" evidence="2">
    <location>
        <begin position="4"/>
        <end position="149"/>
    </location>
</feature>
<dbReference type="InterPro" id="IPR027911">
    <property type="entry name" value="DUF4604"/>
</dbReference>
<gene>
    <name evidence="3" type="ORF">K470DRAFT_141093</name>
</gene>
<evidence type="ECO:0000313" key="4">
    <source>
        <dbReference type="Proteomes" id="UP000799421"/>
    </source>
</evidence>
<reference evidence="3" key="1">
    <citation type="journal article" date="2020" name="Stud. Mycol.">
        <title>101 Dothideomycetes genomes: a test case for predicting lifestyles and emergence of pathogens.</title>
        <authorList>
            <person name="Haridas S."/>
            <person name="Albert R."/>
            <person name="Binder M."/>
            <person name="Bloem J."/>
            <person name="Labutti K."/>
            <person name="Salamov A."/>
            <person name="Andreopoulos B."/>
            <person name="Baker S."/>
            <person name="Barry K."/>
            <person name="Bills G."/>
            <person name="Bluhm B."/>
            <person name="Cannon C."/>
            <person name="Castanera R."/>
            <person name="Culley D."/>
            <person name="Daum C."/>
            <person name="Ezra D."/>
            <person name="Gonzalez J."/>
            <person name="Henrissat B."/>
            <person name="Kuo A."/>
            <person name="Liang C."/>
            <person name="Lipzen A."/>
            <person name="Lutzoni F."/>
            <person name="Magnuson J."/>
            <person name="Mondo S."/>
            <person name="Nolan M."/>
            <person name="Ohm R."/>
            <person name="Pangilinan J."/>
            <person name="Park H.-J."/>
            <person name="Ramirez L."/>
            <person name="Alfaro M."/>
            <person name="Sun H."/>
            <person name="Tritt A."/>
            <person name="Yoshinaga Y."/>
            <person name="Zwiers L.-H."/>
            <person name="Turgeon B."/>
            <person name="Goodwin S."/>
            <person name="Spatafora J."/>
            <person name="Crous P."/>
            <person name="Grigoriev I."/>
        </authorList>
    </citation>
    <scope>NUCLEOTIDE SEQUENCE</scope>
    <source>
        <strain evidence="3">CBS 480.64</strain>
    </source>
</reference>
<evidence type="ECO:0000259" key="2">
    <source>
        <dbReference type="Pfam" id="PF15377"/>
    </source>
</evidence>
<dbReference type="Pfam" id="PF15377">
    <property type="entry name" value="DUF4604"/>
    <property type="match status" value="1"/>
</dbReference>
<organism evidence="3 4">
    <name type="scientific">Piedraia hortae CBS 480.64</name>
    <dbReference type="NCBI Taxonomy" id="1314780"/>
    <lineage>
        <taxon>Eukaryota</taxon>
        <taxon>Fungi</taxon>
        <taxon>Dikarya</taxon>
        <taxon>Ascomycota</taxon>
        <taxon>Pezizomycotina</taxon>
        <taxon>Dothideomycetes</taxon>
        <taxon>Dothideomycetidae</taxon>
        <taxon>Capnodiales</taxon>
        <taxon>Piedraiaceae</taxon>
        <taxon>Piedraia</taxon>
    </lineage>
</organism>
<accession>A0A6A7C7G2</accession>
<proteinExistence type="predicted"/>
<protein>
    <recommendedName>
        <fullName evidence="2">DUF4604 domain-containing protein</fullName>
    </recommendedName>
</protein>
<name>A0A6A7C7G2_9PEZI</name>
<evidence type="ECO:0000313" key="3">
    <source>
        <dbReference type="EMBL" id="KAF2863177.1"/>
    </source>
</evidence>
<feature type="region of interest" description="Disordered" evidence="1">
    <location>
        <begin position="26"/>
        <end position="53"/>
    </location>
</feature>
<dbReference type="AlphaFoldDB" id="A0A6A7C7G2"/>
<dbReference type="EMBL" id="MU005962">
    <property type="protein sequence ID" value="KAF2863177.1"/>
    <property type="molecule type" value="Genomic_DNA"/>
</dbReference>
<feature type="region of interest" description="Disordered" evidence="1">
    <location>
        <begin position="65"/>
        <end position="149"/>
    </location>
</feature>